<name>A0A2X3JKH7_ECOLX</name>
<dbReference type="EMBL" id="UGFE01000007">
    <property type="protein sequence ID" value="STO18221.1"/>
    <property type="molecule type" value="Genomic_DNA"/>
</dbReference>
<evidence type="ECO:0000313" key="1">
    <source>
        <dbReference type="EMBL" id="SPW74221.1"/>
    </source>
</evidence>
<protein>
    <submittedName>
        <fullName evidence="2">Phage protein</fullName>
    </submittedName>
</protein>
<dbReference type="Gene3D" id="3.40.50.10400">
    <property type="entry name" value="Hypothetical protein PA1492"/>
    <property type="match status" value="1"/>
</dbReference>
<evidence type="ECO:0000313" key="3">
    <source>
        <dbReference type="Proteomes" id="UP000250991"/>
    </source>
</evidence>
<dbReference type="InterPro" id="IPR025518">
    <property type="entry name" value="DUF4406"/>
</dbReference>
<sequence length="207" mass="23047">MVKRVLKIYIAGPMTGYPDYNRAAFNAKASELMSEGHIVLNPAVLPGGLCQSEYMDICLAMVRSADAIYLLNQWEESVGARAEHALAEKLGLTVIYESQTNIECQVAPHIYRELVNALRDVAIECHGTDQLRARLSKTLSSYLSLAEGYNLRQRRMVKLITRLSQSLANAEPTNPLPNDAMNYLKSCGVVSEDAVRFVEFMSQRMSA</sequence>
<dbReference type="RefSeq" id="WP_000240859.1">
    <property type="nucleotide sequence ID" value="NZ_AP018576.1"/>
</dbReference>
<dbReference type="SUPFAM" id="SSF52309">
    <property type="entry name" value="N-(deoxy)ribosyltransferase-like"/>
    <property type="match status" value="1"/>
</dbReference>
<organism evidence="2 4">
    <name type="scientific">Escherichia coli</name>
    <dbReference type="NCBI Taxonomy" id="562"/>
    <lineage>
        <taxon>Bacteria</taxon>
        <taxon>Pseudomonadati</taxon>
        <taxon>Pseudomonadota</taxon>
        <taxon>Gammaproteobacteria</taxon>
        <taxon>Enterobacterales</taxon>
        <taxon>Enterobacteriaceae</taxon>
        <taxon>Escherichia</taxon>
    </lineage>
</organism>
<accession>A0A2X3JKH7</accession>
<dbReference type="AlphaFoldDB" id="A0A2X3JKH7"/>
<proteinExistence type="predicted"/>
<evidence type="ECO:0000313" key="2">
    <source>
        <dbReference type="EMBL" id="STO18221.1"/>
    </source>
</evidence>
<dbReference type="Pfam" id="PF14359">
    <property type="entry name" value="DUF4406"/>
    <property type="match status" value="1"/>
</dbReference>
<dbReference type="EMBL" id="UARW01000007">
    <property type="protein sequence ID" value="SPW74221.1"/>
    <property type="molecule type" value="Genomic_DNA"/>
</dbReference>
<evidence type="ECO:0000313" key="4">
    <source>
        <dbReference type="Proteomes" id="UP000254718"/>
    </source>
</evidence>
<dbReference type="Proteomes" id="UP000254718">
    <property type="component" value="Unassembled WGS sequence"/>
</dbReference>
<reference evidence="3 4" key="1">
    <citation type="submission" date="2018-06" db="EMBL/GenBank/DDBJ databases">
        <authorList>
            <consortium name="Pathogen Informatics"/>
            <person name="Doyle S."/>
        </authorList>
    </citation>
    <scope>NUCLEOTIDE SEQUENCE [LARGE SCALE GENOMIC DNA]</scope>
    <source>
        <strain evidence="1 3">NCTC8009</strain>
        <strain evidence="2 4">NCTC8333</strain>
    </source>
</reference>
<dbReference type="Proteomes" id="UP000250991">
    <property type="component" value="Unassembled WGS sequence"/>
</dbReference>
<gene>
    <name evidence="1" type="ORF">NCTC8009_00627</name>
    <name evidence="2" type="ORF">NCTC8333_06482</name>
</gene>